<accession>A0A1W6LDD8</accession>
<evidence type="ECO:0000313" key="6">
    <source>
        <dbReference type="Proteomes" id="UP000193427"/>
    </source>
</evidence>
<dbReference type="Proteomes" id="UP000193427">
    <property type="component" value="Chromosome"/>
</dbReference>
<dbReference type="PANTHER" id="PTHR30537:SF5">
    <property type="entry name" value="HTH-TYPE TRANSCRIPTIONAL ACTIVATOR TTDR-RELATED"/>
    <property type="match status" value="1"/>
</dbReference>
<dbReference type="SUPFAM" id="SSF53850">
    <property type="entry name" value="Periplasmic binding protein-like II"/>
    <property type="match status" value="1"/>
</dbReference>
<dbReference type="InterPro" id="IPR058163">
    <property type="entry name" value="LysR-type_TF_proteobact-type"/>
</dbReference>
<dbReference type="GO" id="GO:0003700">
    <property type="term" value="F:DNA-binding transcription factor activity"/>
    <property type="evidence" value="ECO:0007669"/>
    <property type="project" value="InterPro"/>
</dbReference>
<proteinExistence type="inferred from homology"/>
<dbReference type="InterPro" id="IPR036388">
    <property type="entry name" value="WH-like_DNA-bd_sf"/>
</dbReference>
<reference evidence="5 6" key="1">
    <citation type="submission" date="2016-04" db="EMBL/GenBank/DDBJ databases">
        <title>Complete genome sequence of natural rubber-degrading, novel Gram-negative bacterium, Rhizobacter gummiphilus strain NS21.</title>
        <authorList>
            <person name="Tabata M."/>
            <person name="Kasai D."/>
            <person name="Fukuda M."/>
        </authorList>
    </citation>
    <scope>NUCLEOTIDE SEQUENCE [LARGE SCALE GENOMIC DNA]</scope>
    <source>
        <strain evidence="5 6">NS21</strain>
    </source>
</reference>
<organism evidence="5 6">
    <name type="scientific">Piscinibacter gummiphilus</name>
    <dbReference type="NCBI Taxonomy" id="946333"/>
    <lineage>
        <taxon>Bacteria</taxon>
        <taxon>Pseudomonadati</taxon>
        <taxon>Pseudomonadota</taxon>
        <taxon>Betaproteobacteria</taxon>
        <taxon>Burkholderiales</taxon>
        <taxon>Sphaerotilaceae</taxon>
        <taxon>Piscinibacter</taxon>
    </lineage>
</organism>
<comment type="similarity">
    <text evidence="1">Belongs to the LysR transcriptional regulatory family.</text>
</comment>
<dbReference type="FunFam" id="1.10.10.10:FF:000001">
    <property type="entry name" value="LysR family transcriptional regulator"/>
    <property type="match status" value="1"/>
</dbReference>
<dbReference type="RefSeq" id="WP_085752486.1">
    <property type="nucleotide sequence ID" value="NZ_BSPR01000006.1"/>
</dbReference>
<keyword evidence="6" id="KW-1185">Reference proteome</keyword>
<dbReference type="EMBL" id="CP015118">
    <property type="protein sequence ID" value="ARN22188.1"/>
    <property type="molecule type" value="Genomic_DNA"/>
</dbReference>
<dbReference type="OrthoDB" id="9786526at2"/>
<keyword evidence="4" id="KW-0804">Transcription</keyword>
<dbReference type="KEGG" id="rgu:A4W93_21065"/>
<evidence type="ECO:0000256" key="3">
    <source>
        <dbReference type="ARBA" id="ARBA00023125"/>
    </source>
</evidence>
<evidence type="ECO:0000256" key="1">
    <source>
        <dbReference type="ARBA" id="ARBA00009437"/>
    </source>
</evidence>
<dbReference type="Gene3D" id="1.10.10.10">
    <property type="entry name" value="Winged helix-like DNA-binding domain superfamily/Winged helix DNA-binding domain"/>
    <property type="match status" value="1"/>
</dbReference>
<dbReference type="STRING" id="946333.A4W93_21065"/>
<dbReference type="InterPro" id="IPR000847">
    <property type="entry name" value="LysR_HTH_N"/>
</dbReference>
<dbReference type="PANTHER" id="PTHR30537">
    <property type="entry name" value="HTH-TYPE TRANSCRIPTIONAL REGULATOR"/>
    <property type="match status" value="1"/>
</dbReference>
<dbReference type="SUPFAM" id="SSF46785">
    <property type="entry name" value="Winged helix' DNA-binding domain"/>
    <property type="match status" value="1"/>
</dbReference>
<protein>
    <submittedName>
        <fullName evidence="5">LysR family transcriptional regulator</fullName>
    </submittedName>
</protein>
<dbReference type="Pfam" id="PF00126">
    <property type="entry name" value="HTH_1"/>
    <property type="match status" value="1"/>
</dbReference>
<evidence type="ECO:0000256" key="4">
    <source>
        <dbReference type="ARBA" id="ARBA00023163"/>
    </source>
</evidence>
<keyword evidence="3" id="KW-0238">DNA-binding</keyword>
<sequence length="300" mass="32972">MDLDQLRTFIEVVRQGSFAGAARFLNLEPSKVTRAVAALEAELGVRLLQRTTRQLSLTEGGESYLAQVSPLLTELDLAAEELRAGSGQLRGLVRITASVAFGQTVLVPLLPELHRRHPGLELDLMLTDAVVDLVSQRVDIALRLGPAVNSSLVGQRQRDVRFRVVASPAYLKRHGRPRQPVDLADCSCLRFPLPGFRALWRFRSASGGQVEEVPIQGWLVASTALALRQAALDGLGPALLADWLIDKDLLAGRLVDLFPDLEATATDFDSAVWLLYAAREKQLPKRVQSVLALLREHLSR</sequence>
<dbReference type="PROSITE" id="PS50931">
    <property type="entry name" value="HTH_LYSR"/>
    <property type="match status" value="1"/>
</dbReference>
<gene>
    <name evidence="5" type="ORF">A4W93_21065</name>
</gene>
<evidence type="ECO:0000256" key="2">
    <source>
        <dbReference type="ARBA" id="ARBA00023015"/>
    </source>
</evidence>
<dbReference type="InterPro" id="IPR036390">
    <property type="entry name" value="WH_DNA-bd_sf"/>
</dbReference>
<keyword evidence="2" id="KW-0805">Transcription regulation</keyword>
<dbReference type="InterPro" id="IPR005119">
    <property type="entry name" value="LysR_subst-bd"/>
</dbReference>
<dbReference type="Gene3D" id="3.40.190.290">
    <property type="match status" value="1"/>
</dbReference>
<dbReference type="AlphaFoldDB" id="A0A1W6LDD8"/>
<dbReference type="CDD" id="cd08422">
    <property type="entry name" value="PBP2_CrgA_like"/>
    <property type="match status" value="1"/>
</dbReference>
<name>A0A1W6LDD8_9BURK</name>
<dbReference type="GO" id="GO:0003677">
    <property type="term" value="F:DNA binding"/>
    <property type="evidence" value="ECO:0007669"/>
    <property type="project" value="UniProtKB-KW"/>
</dbReference>
<dbReference type="Pfam" id="PF03466">
    <property type="entry name" value="LysR_substrate"/>
    <property type="match status" value="1"/>
</dbReference>
<evidence type="ECO:0000313" key="5">
    <source>
        <dbReference type="EMBL" id="ARN22188.1"/>
    </source>
</evidence>